<name>A0A938XTB4_9FIRM</name>
<dbReference type="Proteomes" id="UP000774000">
    <property type="component" value="Unassembled WGS sequence"/>
</dbReference>
<dbReference type="InterPro" id="IPR038300">
    <property type="entry name" value="SASP_sf_alpha/beta"/>
</dbReference>
<dbReference type="RefSeq" id="WP_204700637.1">
    <property type="nucleotide sequence ID" value="NZ_JAFBDQ010000003.1"/>
</dbReference>
<evidence type="ECO:0000313" key="2">
    <source>
        <dbReference type="EMBL" id="MBM7555926.1"/>
    </source>
</evidence>
<keyword evidence="3" id="KW-1185">Reference proteome</keyword>
<comment type="function">
    <text evidence="1">SASP are bound to spore DNA. They are double-stranded DNA-binding proteins that cause DNA to change to an a-like conformation. They protect the DNA backbone from chemical and enzymatic cleavage and are thus involved in dormant spore's high resistance to UV light.</text>
</comment>
<dbReference type="GO" id="GO:0003690">
    <property type="term" value="F:double-stranded DNA binding"/>
    <property type="evidence" value="ECO:0007669"/>
    <property type="project" value="InterPro"/>
</dbReference>
<gene>
    <name evidence="2" type="ORF">JOC47_000760</name>
</gene>
<sequence length="57" mass="6533">MSRIMSEESKYELAQELGFADKVKDGNWGNITTREAGSLVRRAIEKAEENMAQQRMQ</sequence>
<dbReference type="Pfam" id="PF00269">
    <property type="entry name" value="SASP"/>
    <property type="match status" value="1"/>
</dbReference>
<evidence type="ECO:0000256" key="1">
    <source>
        <dbReference type="ARBA" id="ARBA00003863"/>
    </source>
</evidence>
<comment type="caution">
    <text evidence="2">The sequence shown here is derived from an EMBL/GenBank/DDBJ whole genome shotgun (WGS) entry which is preliminary data.</text>
</comment>
<proteinExistence type="predicted"/>
<dbReference type="AlphaFoldDB" id="A0A938XTB4"/>
<protein>
    <submittedName>
        <fullName evidence="2">Small acid-soluble spore protein F (Minor alpha/beta-type SASP)</fullName>
    </submittedName>
</protein>
<dbReference type="Gene3D" id="6.10.10.80">
    <property type="entry name" value="Small, acid-soluble spore protein, alpha/beta type-like"/>
    <property type="match status" value="1"/>
</dbReference>
<evidence type="ECO:0000313" key="3">
    <source>
        <dbReference type="Proteomes" id="UP000774000"/>
    </source>
</evidence>
<accession>A0A938XTB4</accession>
<dbReference type="EMBL" id="JAFBDQ010000003">
    <property type="protein sequence ID" value="MBM7555926.1"/>
    <property type="molecule type" value="Genomic_DNA"/>
</dbReference>
<dbReference type="GO" id="GO:0006265">
    <property type="term" value="P:DNA topological change"/>
    <property type="evidence" value="ECO:0007669"/>
    <property type="project" value="InterPro"/>
</dbReference>
<reference evidence="2" key="1">
    <citation type="submission" date="2021-01" db="EMBL/GenBank/DDBJ databases">
        <title>Genomic Encyclopedia of Type Strains, Phase IV (KMG-IV): sequencing the most valuable type-strain genomes for metagenomic binning, comparative biology and taxonomic classification.</title>
        <authorList>
            <person name="Goeker M."/>
        </authorList>
    </citation>
    <scope>NUCLEOTIDE SEQUENCE</scope>
    <source>
        <strain evidence="2">DSM 23230</strain>
    </source>
</reference>
<dbReference type="InterPro" id="IPR001448">
    <property type="entry name" value="SASP_alpha/beta-type"/>
</dbReference>
<organism evidence="2 3">
    <name type="scientific">Halanaerobacter jeridensis</name>
    <dbReference type="NCBI Taxonomy" id="706427"/>
    <lineage>
        <taxon>Bacteria</taxon>
        <taxon>Bacillati</taxon>
        <taxon>Bacillota</taxon>
        <taxon>Clostridia</taxon>
        <taxon>Halanaerobiales</taxon>
        <taxon>Halobacteroidaceae</taxon>
        <taxon>Halanaerobacter</taxon>
    </lineage>
</organism>